<dbReference type="Pfam" id="PF00619">
    <property type="entry name" value="CARD"/>
    <property type="match status" value="1"/>
</dbReference>
<evidence type="ECO:0000313" key="3">
    <source>
        <dbReference type="Proteomes" id="UP000261600"/>
    </source>
</evidence>
<dbReference type="InterPro" id="IPR001315">
    <property type="entry name" value="CARD"/>
</dbReference>
<keyword evidence="3" id="KW-1185">Reference proteome</keyword>
<reference evidence="2" key="2">
    <citation type="submission" date="2025-09" db="UniProtKB">
        <authorList>
            <consortium name="Ensembl"/>
        </authorList>
    </citation>
    <scope>IDENTIFICATION</scope>
</reference>
<proteinExistence type="predicted"/>
<dbReference type="AlphaFoldDB" id="A0A3Q3K904"/>
<evidence type="ECO:0000313" key="2">
    <source>
        <dbReference type="Ensembl" id="ENSMALP00000025062.1"/>
    </source>
</evidence>
<organism evidence="2 3">
    <name type="scientific">Monopterus albus</name>
    <name type="common">Swamp eel</name>
    <dbReference type="NCBI Taxonomy" id="43700"/>
    <lineage>
        <taxon>Eukaryota</taxon>
        <taxon>Metazoa</taxon>
        <taxon>Chordata</taxon>
        <taxon>Craniata</taxon>
        <taxon>Vertebrata</taxon>
        <taxon>Euteleostomi</taxon>
        <taxon>Actinopterygii</taxon>
        <taxon>Neopterygii</taxon>
        <taxon>Teleostei</taxon>
        <taxon>Neoteleostei</taxon>
        <taxon>Acanthomorphata</taxon>
        <taxon>Anabantaria</taxon>
        <taxon>Synbranchiformes</taxon>
        <taxon>Synbranchidae</taxon>
        <taxon>Monopterus</taxon>
    </lineage>
</organism>
<accession>A0A3Q3K904</accession>
<dbReference type="GO" id="GO:0042981">
    <property type="term" value="P:regulation of apoptotic process"/>
    <property type="evidence" value="ECO:0007669"/>
    <property type="project" value="InterPro"/>
</dbReference>
<sequence length="106" mass="11798">MLLCGADQRLLEIRSSFTDGTSGPVLNILLDKGLQKQVITDSERESTNDVQNKRDKARFVIDTVRKKGEAASSEMIEILCEDDSFLLGNLEPLDCQITLKTSCAHR</sequence>
<dbReference type="SMART" id="SM00114">
    <property type="entry name" value="CARD"/>
    <property type="match status" value="1"/>
</dbReference>
<dbReference type="PROSITE" id="PS50209">
    <property type="entry name" value="CARD"/>
    <property type="match status" value="1"/>
</dbReference>
<evidence type="ECO:0000259" key="1">
    <source>
        <dbReference type="PROSITE" id="PS50209"/>
    </source>
</evidence>
<dbReference type="SUPFAM" id="SSF47986">
    <property type="entry name" value="DEATH domain"/>
    <property type="match status" value="1"/>
</dbReference>
<feature type="domain" description="CARD" evidence="1">
    <location>
        <begin position="2"/>
        <end position="94"/>
    </location>
</feature>
<dbReference type="Ensembl" id="ENSMALT00000025532.1">
    <property type="protein sequence ID" value="ENSMALP00000025062.1"/>
    <property type="gene ID" value="ENSMALG00000017451.1"/>
</dbReference>
<reference evidence="2" key="1">
    <citation type="submission" date="2025-08" db="UniProtKB">
        <authorList>
            <consortium name="Ensembl"/>
        </authorList>
    </citation>
    <scope>IDENTIFICATION</scope>
</reference>
<dbReference type="Gene3D" id="1.10.533.10">
    <property type="entry name" value="Death Domain, Fas"/>
    <property type="match status" value="1"/>
</dbReference>
<protein>
    <recommendedName>
        <fullName evidence="1">CARD domain-containing protein</fullName>
    </recommendedName>
</protein>
<dbReference type="InterPro" id="IPR011029">
    <property type="entry name" value="DEATH-like_dom_sf"/>
</dbReference>
<dbReference type="Proteomes" id="UP000261600">
    <property type="component" value="Unplaced"/>
</dbReference>
<name>A0A3Q3K904_MONAL</name>